<feature type="compositionally biased region" description="Low complexity" evidence="12">
    <location>
        <begin position="833"/>
        <end position="842"/>
    </location>
</feature>
<dbReference type="CDD" id="cd11773">
    <property type="entry name" value="SH3_Sla1p_1"/>
    <property type="match status" value="1"/>
</dbReference>
<evidence type="ECO:0000256" key="10">
    <source>
        <dbReference type="ARBA" id="ARBA00023212"/>
    </source>
</evidence>
<reference evidence="14 15" key="1">
    <citation type="submission" date="2020-07" db="EMBL/GenBank/DDBJ databases">
        <title>Comparative genomics of pyrophilous fungi reveals a link between fire events and developmental genes.</title>
        <authorList>
            <consortium name="DOE Joint Genome Institute"/>
            <person name="Steindorff A.S."/>
            <person name="Carver A."/>
            <person name="Calhoun S."/>
            <person name="Stillman K."/>
            <person name="Liu H."/>
            <person name="Lipzen A."/>
            <person name="Pangilinan J."/>
            <person name="Labutti K."/>
            <person name="Bruns T.D."/>
            <person name="Grigoriev I.V."/>
        </authorList>
    </citation>
    <scope>NUCLEOTIDE SEQUENCE [LARGE SCALE GENOMIC DNA]</scope>
    <source>
        <strain evidence="14 15">CBS 144469</strain>
    </source>
</reference>
<gene>
    <name evidence="14" type="ORF">DFP72DRAFT_562681</name>
</gene>
<dbReference type="InterPro" id="IPR036028">
    <property type="entry name" value="SH3-like_dom_sf"/>
</dbReference>
<accession>A0A8H6IDV5</accession>
<keyword evidence="10" id="KW-0206">Cytoskeleton</keyword>
<dbReference type="GO" id="GO:0006897">
    <property type="term" value="P:endocytosis"/>
    <property type="evidence" value="ECO:0007669"/>
    <property type="project" value="UniProtKB-KW"/>
</dbReference>
<dbReference type="Gene3D" id="2.30.30.700">
    <property type="entry name" value="SLA1 homology domain 1"/>
    <property type="match status" value="1"/>
</dbReference>
<evidence type="ECO:0000313" key="15">
    <source>
        <dbReference type="Proteomes" id="UP000521943"/>
    </source>
</evidence>
<dbReference type="AlphaFoldDB" id="A0A8H6IDV5"/>
<feature type="region of interest" description="Disordered" evidence="12">
    <location>
        <begin position="688"/>
        <end position="926"/>
    </location>
</feature>
<dbReference type="GO" id="GO:0005886">
    <property type="term" value="C:plasma membrane"/>
    <property type="evidence" value="ECO:0007669"/>
    <property type="project" value="UniProtKB-SubCell"/>
</dbReference>
<keyword evidence="6 11" id="KW-0728">SH3 domain</keyword>
<dbReference type="Pfam" id="PF03983">
    <property type="entry name" value="SHD1"/>
    <property type="match status" value="1"/>
</dbReference>
<feature type="region of interest" description="Disordered" evidence="12">
    <location>
        <begin position="315"/>
        <end position="336"/>
    </location>
</feature>
<evidence type="ECO:0000256" key="5">
    <source>
        <dbReference type="ARBA" id="ARBA00020357"/>
    </source>
</evidence>
<dbReference type="GO" id="GO:0030674">
    <property type="term" value="F:protein-macromolecule adaptor activity"/>
    <property type="evidence" value="ECO:0007669"/>
    <property type="project" value="InterPro"/>
</dbReference>
<feature type="compositionally biased region" description="Polar residues" evidence="12">
    <location>
        <begin position="911"/>
        <end position="921"/>
    </location>
</feature>
<name>A0A8H6IDV5_9AGAR</name>
<dbReference type="Gene3D" id="1.10.150.50">
    <property type="entry name" value="Transcription Factor, Ets-1"/>
    <property type="match status" value="1"/>
</dbReference>
<evidence type="ECO:0000256" key="8">
    <source>
        <dbReference type="ARBA" id="ARBA00022753"/>
    </source>
</evidence>
<proteinExistence type="inferred from homology"/>
<sequence>MASPEPGYMHYLAILKASYDYAPQSEDEVEIKEDQLLLLVERVDDDWWKVKIKGESQDDEGPVGLVPAAYVEQAEHTSFVKVLYDYDAAAEGELSVKEDDILRVFETEGDWILAQSQSEDAAGYVPGNYVEATSGEAAPEPVAAPIVVPESPARPLSNYEDPAVRVQTHKLSADDIKTWSVSELDKKGKKKKGTLGIGNGSLFFASESDKTAVQKWQTSDVIDASIDKPKHVLVELGGPNATSLHFHAGSKDNAEEILAKVHTSKAIATASSSPNDPSAPTVARRLPPIADSTPRAANKGVHFSESSPVIIPVAPRVEQEEEEEEEEEEASADGEVATALYDFKADGEDELSVSEGEQLLILERDGDEWWKCRNANGTEGVVPAQYLELQDGAGGVAATSSVAVSQEEEDDDAAEEEEANRLREQEQREAAEKQKREAEAAKARKQQAAQQKALAAEAERKRQLEAREKQIAAKPKSPTRSDTNDSSSSSTKPEPLSRPPPEKTRTWHDRSGQFRVDAAFLGFSNGKLRLHKTNGVVVEVPAEKMSSEDMRYVERLVKKQRAHSGMSDEDVPLAISAKVKNGSGSSSAATRVPPPQKKAPQIDWFDFFLGAGCDIDDCTRYAAAFERDKIDETILPDVTDSTMRSLGLKEGDIIRVKKAIEKRKPNENLNKPSPYIADQIRRDEELAKQLQAQESGGKPAPNLFAGPGGVLKAPRRGRPQPKGSLPLSNVDIKAIDSASDTIQRTGSPRSATPVSSTPSATNAVQAPPRSSSALAKPSSGFEDDAWTVRPSSTKPLVGTPPSATPRIPSAPPAEPTPAPPPPAAATPAPAPASQPAQTASPPNLAKTTESDIFDQLARLSALRVTSSPAPPPQQSTPQPLSATPSIQTPPSFQMGMGMSNSPLPLGHLQANAPSLSPSPQFNGPRGPYAPVPANQGLLQPLIPTQTGFNSFVPTRAPTMNAPPLPTMQNNMMQPNMNSLSPPPQLSPLMLQQTGMMLPQQTGMPMNGSGFVQGSPFNGGTPMHSFPNNSGFGGQTMQPLQPQFTSFNPSAGGNFNGNSFNGLASAAPAPQAPKDNTPANIFASMKSGTFEEDNNQNNNGPQHAGMYDALRVNPTPLQMQPTGWGQPQQNFGMGYR</sequence>
<evidence type="ECO:0000256" key="4">
    <source>
        <dbReference type="ARBA" id="ARBA00007948"/>
    </source>
</evidence>
<dbReference type="Pfam" id="PF14604">
    <property type="entry name" value="SH3_9"/>
    <property type="match status" value="1"/>
</dbReference>
<evidence type="ECO:0000256" key="2">
    <source>
        <dbReference type="ARBA" id="ARBA00004134"/>
    </source>
</evidence>
<organism evidence="14 15">
    <name type="scientific">Ephemerocybe angulata</name>
    <dbReference type="NCBI Taxonomy" id="980116"/>
    <lineage>
        <taxon>Eukaryota</taxon>
        <taxon>Fungi</taxon>
        <taxon>Dikarya</taxon>
        <taxon>Basidiomycota</taxon>
        <taxon>Agaricomycotina</taxon>
        <taxon>Agaricomycetes</taxon>
        <taxon>Agaricomycetidae</taxon>
        <taxon>Agaricales</taxon>
        <taxon>Agaricineae</taxon>
        <taxon>Psathyrellaceae</taxon>
        <taxon>Ephemerocybe</taxon>
    </lineage>
</organism>
<evidence type="ECO:0000256" key="3">
    <source>
        <dbReference type="ARBA" id="ARBA00004413"/>
    </source>
</evidence>
<feature type="compositionally biased region" description="Low complexity" evidence="12">
    <location>
        <begin position="446"/>
        <end position="456"/>
    </location>
</feature>
<feature type="compositionally biased region" description="Basic and acidic residues" evidence="12">
    <location>
        <begin position="419"/>
        <end position="442"/>
    </location>
</feature>
<evidence type="ECO:0000256" key="6">
    <source>
        <dbReference type="ARBA" id="ARBA00022443"/>
    </source>
</evidence>
<dbReference type="InterPro" id="IPR035800">
    <property type="entry name" value="Sla1_SH3_1"/>
</dbReference>
<evidence type="ECO:0000259" key="13">
    <source>
        <dbReference type="PROSITE" id="PS50002"/>
    </source>
</evidence>
<dbReference type="GO" id="GO:0043130">
    <property type="term" value="F:ubiquitin binding"/>
    <property type="evidence" value="ECO:0007669"/>
    <property type="project" value="InterPro"/>
</dbReference>
<feature type="compositionally biased region" description="Low complexity" evidence="12">
    <location>
        <begin position="478"/>
        <end position="494"/>
    </location>
</feature>
<evidence type="ECO:0000256" key="1">
    <source>
        <dbReference type="ARBA" id="ARBA00004125"/>
    </source>
</evidence>
<comment type="similarity">
    <text evidence="4">Belongs to the SLA1 family.</text>
</comment>
<dbReference type="InterPro" id="IPR056996">
    <property type="entry name" value="PH_SLA1"/>
</dbReference>
<dbReference type="GO" id="GO:0010008">
    <property type="term" value="C:endosome membrane"/>
    <property type="evidence" value="ECO:0007669"/>
    <property type="project" value="UniProtKB-SubCell"/>
</dbReference>
<dbReference type="PANTHER" id="PTHR15735:SF21">
    <property type="entry name" value="PROTEIN NERVOUS WRECK"/>
    <property type="match status" value="1"/>
</dbReference>
<dbReference type="InterPro" id="IPR001452">
    <property type="entry name" value="SH3_domain"/>
</dbReference>
<feature type="domain" description="SH3" evidence="13">
    <location>
        <begin position="332"/>
        <end position="392"/>
    </location>
</feature>
<dbReference type="Gene3D" id="2.30.30.40">
    <property type="entry name" value="SH3 Domains"/>
    <property type="match status" value="3"/>
</dbReference>
<dbReference type="Pfam" id="PF00018">
    <property type="entry name" value="SH3_1"/>
    <property type="match status" value="2"/>
</dbReference>
<feature type="compositionally biased region" description="Basic and acidic residues" evidence="12">
    <location>
        <begin position="457"/>
        <end position="471"/>
    </location>
</feature>
<feature type="compositionally biased region" description="Low complexity" evidence="12">
    <location>
        <begin position="747"/>
        <end position="763"/>
    </location>
</feature>
<dbReference type="EMBL" id="JACGCI010000007">
    <property type="protein sequence ID" value="KAF6762644.1"/>
    <property type="molecule type" value="Genomic_DNA"/>
</dbReference>
<keyword evidence="10" id="KW-0963">Cytoplasm</keyword>
<feature type="compositionally biased region" description="Pro residues" evidence="12">
    <location>
        <begin position="808"/>
        <end position="832"/>
    </location>
</feature>
<dbReference type="InterPro" id="IPR007131">
    <property type="entry name" value="SHD1"/>
</dbReference>
<feature type="compositionally biased region" description="Low complexity" evidence="12">
    <location>
        <begin position="875"/>
        <end position="885"/>
    </location>
</feature>
<dbReference type="OrthoDB" id="5971719at2759"/>
<dbReference type="Proteomes" id="UP000521943">
    <property type="component" value="Unassembled WGS sequence"/>
</dbReference>
<feature type="compositionally biased region" description="Acidic residues" evidence="12">
    <location>
        <begin position="406"/>
        <end position="418"/>
    </location>
</feature>
<evidence type="ECO:0000256" key="7">
    <source>
        <dbReference type="ARBA" id="ARBA00022583"/>
    </source>
</evidence>
<keyword evidence="15" id="KW-1185">Reference proteome</keyword>
<feature type="region of interest" description="Disordered" evidence="12">
    <location>
        <begin position="1061"/>
        <end position="1080"/>
    </location>
</feature>
<feature type="domain" description="SH3" evidence="13">
    <location>
        <begin position="75"/>
        <end position="135"/>
    </location>
</feature>
<keyword evidence="7" id="KW-0254">Endocytosis</keyword>
<dbReference type="GO" id="GO:0003779">
    <property type="term" value="F:actin binding"/>
    <property type="evidence" value="ECO:0007669"/>
    <property type="project" value="UniProtKB-KW"/>
</dbReference>
<keyword evidence="8" id="KW-0967">Endosome</keyword>
<feature type="compositionally biased region" description="Basic and acidic residues" evidence="12">
    <location>
        <begin position="500"/>
        <end position="510"/>
    </location>
</feature>
<evidence type="ECO:0000313" key="14">
    <source>
        <dbReference type="EMBL" id="KAF6762644.1"/>
    </source>
</evidence>
<dbReference type="SUPFAM" id="SSF50044">
    <property type="entry name" value="SH3-domain"/>
    <property type="match status" value="3"/>
</dbReference>
<dbReference type="GO" id="GO:0030479">
    <property type="term" value="C:actin cortical patch"/>
    <property type="evidence" value="ECO:0007669"/>
    <property type="project" value="UniProtKB-SubCell"/>
</dbReference>
<dbReference type="Pfam" id="PF24081">
    <property type="entry name" value="PH_SLA1"/>
    <property type="match status" value="1"/>
</dbReference>
<dbReference type="SMART" id="SM00326">
    <property type="entry name" value="SH3"/>
    <property type="match status" value="3"/>
</dbReference>
<dbReference type="GO" id="GO:0042802">
    <property type="term" value="F:identical protein binding"/>
    <property type="evidence" value="ECO:0007669"/>
    <property type="project" value="InterPro"/>
</dbReference>
<evidence type="ECO:0000256" key="12">
    <source>
        <dbReference type="SAM" id="MobiDB-lite"/>
    </source>
</evidence>
<feature type="region of interest" description="Disordered" evidence="12">
    <location>
        <begin position="398"/>
        <end position="510"/>
    </location>
</feature>
<dbReference type="PROSITE" id="PS50002">
    <property type="entry name" value="SH3"/>
    <property type="match status" value="2"/>
</dbReference>
<evidence type="ECO:0000256" key="9">
    <source>
        <dbReference type="ARBA" id="ARBA00023203"/>
    </source>
</evidence>
<comment type="caution">
    <text evidence="14">The sequence shown here is derived from an EMBL/GenBank/DDBJ whole genome shotgun (WGS) entry which is preliminary data.</text>
</comment>
<comment type="subcellular location">
    <subcellularLocation>
        <location evidence="3">Cell membrane</location>
        <topology evidence="3">Peripheral membrane protein</topology>
        <orientation evidence="3">Cytoplasmic side</orientation>
    </subcellularLocation>
    <subcellularLocation>
        <location evidence="2">Cytoplasm</location>
        <location evidence="2">Cytoskeleton</location>
        <location evidence="2">Actin patch</location>
    </subcellularLocation>
    <subcellularLocation>
        <location evidence="1">Endosome membrane</location>
        <topology evidence="1">Peripheral membrane protein</topology>
        <orientation evidence="1">Cytoplasmic side</orientation>
    </subcellularLocation>
</comment>
<dbReference type="PANTHER" id="PTHR15735">
    <property type="entry name" value="FCH AND DOUBLE SH3 DOMAINS PROTEIN"/>
    <property type="match status" value="1"/>
</dbReference>
<feature type="compositionally biased region" description="Acidic residues" evidence="12">
    <location>
        <begin position="319"/>
        <end position="332"/>
    </location>
</feature>
<protein>
    <recommendedName>
        <fullName evidence="5">Actin cytoskeleton-regulatory complex protein SLA1</fullName>
    </recommendedName>
</protein>
<dbReference type="InterPro" id="IPR013761">
    <property type="entry name" value="SAM/pointed_sf"/>
</dbReference>
<keyword evidence="9" id="KW-0009">Actin-binding</keyword>
<evidence type="ECO:0000256" key="11">
    <source>
        <dbReference type="PROSITE-ProRule" id="PRU00192"/>
    </source>
</evidence>